<proteinExistence type="predicted"/>
<dbReference type="PANTHER" id="PTHR40398:SF1">
    <property type="entry name" value="PTS SYSTEM GLUCITOL_SORBITOL-SPECIFIC EIIA COMPONENT"/>
    <property type="match status" value="1"/>
</dbReference>
<evidence type="ECO:0000256" key="1">
    <source>
        <dbReference type="PROSITE-ProRule" id="PRU00420"/>
    </source>
</evidence>
<dbReference type="SUPFAM" id="SSF141530">
    <property type="entry name" value="PTSIIA/GutA-like"/>
    <property type="match status" value="1"/>
</dbReference>
<comment type="caution">
    <text evidence="2">The sequence shown here is derived from an EMBL/GenBank/DDBJ whole genome shotgun (WGS) entry which is preliminary data.</text>
</comment>
<accession>A0A931AZ80</accession>
<dbReference type="GO" id="GO:0016301">
    <property type="term" value="F:kinase activity"/>
    <property type="evidence" value="ECO:0007669"/>
    <property type="project" value="TreeGrafter"/>
</dbReference>
<gene>
    <name evidence="2" type="ORF">IC227_02980</name>
</gene>
<protein>
    <submittedName>
        <fullName evidence="2">PTS glucitol/sorbitol transporter subunit IIA</fullName>
    </submittedName>
</protein>
<comment type="caution">
    <text evidence="1">Lacks conserved residue(s) required for the propagation of feature annotation.</text>
</comment>
<organism evidence="2 3">
    <name type="scientific">Enterococcus lacertideformus</name>
    <dbReference type="NCBI Taxonomy" id="2771493"/>
    <lineage>
        <taxon>Bacteria</taxon>
        <taxon>Bacillati</taxon>
        <taxon>Bacillota</taxon>
        <taxon>Bacilli</taxon>
        <taxon>Lactobacillales</taxon>
        <taxon>Enterococcaceae</taxon>
        <taxon>Enterococcus</taxon>
    </lineage>
</organism>
<dbReference type="GO" id="GO:0008982">
    <property type="term" value="F:protein-N(PI)-phosphohistidine-sugar phosphotransferase activity"/>
    <property type="evidence" value="ECO:0007669"/>
    <property type="project" value="InterPro"/>
</dbReference>
<dbReference type="GO" id="GO:0009401">
    <property type="term" value="P:phosphoenolpyruvate-dependent sugar phosphotransferase system"/>
    <property type="evidence" value="ECO:0007669"/>
    <property type="project" value="InterPro"/>
</dbReference>
<evidence type="ECO:0000313" key="3">
    <source>
        <dbReference type="Proteomes" id="UP000637757"/>
    </source>
</evidence>
<dbReference type="Pfam" id="PF03829">
    <property type="entry name" value="PTSIIA_gutA"/>
    <property type="match status" value="1"/>
</dbReference>
<dbReference type="InterPro" id="IPR036665">
    <property type="entry name" value="PTS_IIA_glucitol/sorbitol_sf"/>
</dbReference>
<dbReference type="PANTHER" id="PTHR40398">
    <property type="entry name" value="PTS SYSTEM GLUCITOL/SORBITOL-SPECIFIC EIIA COMPONENT"/>
    <property type="match status" value="1"/>
</dbReference>
<sequence length="117" mass="13150">MIHATIKEIGEQAVSEQEPILILFDQTATSTLRNYSVIQEITSKETFSLSKEGVISFDQQEYTIEHVGTMANENLNTVGHVTLIFDHYSTESSIANGIYLAPYQLPEIHVGTQIEYK</sequence>
<dbReference type="AlphaFoldDB" id="A0A931AZ80"/>
<keyword evidence="3" id="KW-1185">Reference proteome</keyword>
<dbReference type="Proteomes" id="UP000637757">
    <property type="component" value="Unassembled WGS sequence"/>
</dbReference>
<dbReference type="EMBL" id="JADAKE010000008">
    <property type="protein sequence ID" value="MBF8807530.1"/>
    <property type="molecule type" value="Genomic_DNA"/>
</dbReference>
<dbReference type="GO" id="GO:0005737">
    <property type="term" value="C:cytoplasm"/>
    <property type="evidence" value="ECO:0007669"/>
    <property type="project" value="InterPro"/>
</dbReference>
<evidence type="ECO:0000313" key="2">
    <source>
        <dbReference type="EMBL" id="MBF8807530.1"/>
    </source>
</evidence>
<dbReference type="InterPro" id="IPR004716">
    <property type="entry name" value="PTS_IIA_glucitol/sorbitol-sp"/>
</dbReference>
<dbReference type="Gene3D" id="2.40.33.40">
    <property type="entry name" value="Phosphotransferase system, glucitol/sorbitol-specific IIA component"/>
    <property type="match status" value="1"/>
</dbReference>
<dbReference type="PROSITE" id="PS51097">
    <property type="entry name" value="PTS_EIIA_TYPE_5"/>
    <property type="match status" value="1"/>
</dbReference>
<name>A0A931AZ80_9ENTE</name>
<reference evidence="2" key="1">
    <citation type="submission" date="2020-09" db="EMBL/GenBank/DDBJ databases">
        <title>Genomic insights into the novelty and pathogenicity of a unique biofilm-forming Enterococcus sp. bacteria (Enterococcus lacertideformus) identified in reptiles.</title>
        <authorList>
            <person name="Agius J.E."/>
            <person name="Phalen D.N."/>
            <person name="Rose K."/>
            <person name="Eden J.-S."/>
        </authorList>
    </citation>
    <scope>NUCLEOTIDE SEQUENCE</scope>
    <source>
        <strain evidence="2">PHRS 0518</strain>
    </source>
</reference>